<dbReference type="HOGENOM" id="CLU_3396033_0_0_6"/>
<organism evidence="1 2">
    <name type="scientific">Coxiella burnetii (strain Dugway 5J108-111)</name>
    <dbReference type="NCBI Taxonomy" id="434922"/>
    <lineage>
        <taxon>Bacteria</taxon>
        <taxon>Pseudomonadati</taxon>
        <taxon>Pseudomonadota</taxon>
        <taxon>Gammaproteobacteria</taxon>
        <taxon>Legionellales</taxon>
        <taxon>Coxiellaceae</taxon>
        <taxon>Coxiella</taxon>
    </lineage>
</organism>
<dbReference type="EMBL" id="CP000733">
    <property type="protein sequence ID" value="ACI23210.1"/>
    <property type="molecule type" value="Genomic_DNA"/>
</dbReference>
<sequence length="31" mass="3463">MLGKDPILVKLKDLKPAIPAQAHRRQLKGAR</sequence>
<dbReference type="Proteomes" id="UP000008555">
    <property type="component" value="Chromosome"/>
</dbReference>
<proteinExistence type="predicted"/>
<evidence type="ECO:0000313" key="2">
    <source>
        <dbReference type="Proteomes" id="UP000008555"/>
    </source>
</evidence>
<reference evidence="1 2" key="1">
    <citation type="journal article" date="2009" name="Infect. Immun.">
        <title>Comparative genomics reveal extensive transposon-mediated genomic plasticity and diversity among potential effector proteins within the genus Coxiella.</title>
        <authorList>
            <person name="Beare P.A."/>
            <person name="Unsworth N."/>
            <person name="Andoh M."/>
            <person name="Voth D.E."/>
            <person name="Omsland A."/>
            <person name="Gilk S.D."/>
            <person name="Williams K.P."/>
            <person name="Sobral B.W."/>
            <person name="Kupko J.J.III."/>
            <person name="Porcella S.F."/>
            <person name="Samuel J.E."/>
            <person name="Heinzen R.A."/>
        </authorList>
    </citation>
    <scope>NUCLEOTIDE SEQUENCE [LARGE SCALE GENOMIC DNA]</scope>
    <source>
        <strain evidence="1 2">Dugway 5J108-111</strain>
    </source>
</reference>
<dbReference type="AlphaFoldDB" id="B5XHJ0"/>
<accession>B5XHJ0</accession>
<gene>
    <name evidence="1" type="ORF">CBUD_1878b</name>
</gene>
<name>B5XHJ0_COXBN</name>
<evidence type="ECO:0000313" key="1">
    <source>
        <dbReference type="EMBL" id="ACI23210.1"/>
    </source>
</evidence>
<protein>
    <submittedName>
        <fullName evidence="1">Uncharacterized protein</fullName>
    </submittedName>
</protein>
<dbReference type="KEGG" id="cbd:CBUD_1878b"/>